<protein>
    <submittedName>
        <fullName evidence="2">Uncharacterized protein</fullName>
    </submittedName>
</protein>
<proteinExistence type="predicted"/>
<organism evidence="2 3">
    <name type="scientific">Hydnum rufescens UP504</name>
    <dbReference type="NCBI Taxonomy" id="1448309"/>
    <lineage>
        <taxon>Eukaryota</taxon>
        <taxon>Fungi</taxon>
        <taxon>Dikarya</taxon>
        <taxon>Basidiomycota</taxon>
        <taxon>Agaricomycotina</taxon>
        <taxon>Agaricomycetes</taxon>
        <taxon>Cantharellales</taxon>
        <taxon>Hydnaceae</taxon>
        <taxon>Hydnum</taxon>
    </lineage>
</organism>
<keyword evidence="1" id="KW-0175">Coiled coil</keyword>
<sequence length="295" mass="33702">MYDSNPEDQSIMLLTLFELWVALDRLAVANCPLLLDYSPEVTPTLLEPLLLRQSKSFDRVARIRQYLRERHNRAIYGSIFTDTVNSETFAVRYFNRSLELGTLKESIEAAATQKRKEKKEELQAKNARYQELKASADRLDHSCFITREGRRVGDPRCLKCSHAKQARSLKIAIHEWPLPNEHLQAKVVVFELHTPPVFQVWRTTTYELLRDICTPPHVPVRKSIVHVRLSQYSGLRNHITSSSIGRISLASTEKSFEKSHYKGVKIPSSEASVLLNNGLRFRLHATMASSSSTDG</sequence>
<comment type="caution">
    <text evidence="2">The sequence shown here is derived from an EMBL/GenBank/DDBJ whole genome shotgun (WGS) entry which is preliminary data.</text>
</comment>
<gene>
    <name evidence="2" type="ORF">BS47DRAFT_1456812</name>
</gene>
<dbReference type="AlphaFoldDB" id="A0A9P6DFQ2"/>
<reference evidence="2" key="1">
    <citation type="journal article" date="2020" name="Nat. Commun.">
        <title>Large-scale genome sequencing of mycorrhizal fungi provides insights into the early evolution of symbiotic traits.</title>
        <authorList>
            <person name="Miyauchi S."/>
            <person name="Kiss E."/>
            <person name="Kuo A."/>
            <person name="Drula E."/>
            <person name="Kohler A."/>
            <person name="Sanchez-Garcia M."/>
            <person name="Morin E."/>
            <person name="Andreopoulos B."/>
            <person name="Barry K.W."/>
            <person name="Bonito G."/>
            <person name="Buee M."/>
            <person name="Carver A."/>
            <person name="Chen C."/>
            <person name="Cichocki N."/>
            <person name="Clum A."/>
            <person name="Culley D."/>
            <person name="Crous P.W."/>
            <person name="Fauchery L."/>
            <person name="Girlanda M."/>
            <person name="Hayes R.D."/>
            <person name="Keri Z."/>
            <person name="LaButti K."/>
            <person name="Lipzen A."/>
            <person name="Lombard V."/>
            <person name="Magnuson J."/>
            <person name="Maillard F."/>
            <person name="Murat C."/>
            <person name="Nolan M."/>
            <person name="Ohm R.A."/>
            <person name="Pangilinan J."/>
            <person name="Pereira M.F."/>
            <person name="Perotto S."/>
            <person name="Peter M."/>
            <person name="Pfister S."/>
            <person name="Riley R."/>
            <person name="Sitrit Y."/>
            <person name="Stielow J.B."/>
            <person name="Szollosi G."/>
            <person name="Zifcakova L."/>
            <person name="Stursova M."/>
            <person name="Spatafora J.W."/>
            <person name="Tedersoo L."/>
            <person name="Vaario L.M."/>
            <person name="Yamada A."/>
            <person name="Yan M."/>
            <person name="Wang P."/>
            <person name="Xu J."/>
            <person name="Bruns T."/>
            <person name="Baldrian P."/>
            <person name="Vilgalys R."/>
            <person name="Dunand C."/>
            <person name="Henrissat B."/>
            <person name="Grigoriev I.V."/>
            <person name="Hibbett D."/>
            <person name="Nagy L.G."/>
            <person name="Martin F.M."/>
        </authorList>
    </citation>
    <scope>NUCLEOTIDE SEQUENCE</scope>
    <source>
        <strain evidence="2">UP504</strain>
    </source>
</reference>
<feature type="coiled-coil region" evidence="1">
    <location>
        <begin position="108"/>
        <end position="142"/>
    </location>
</feature>
<accession>A0A9P6DFQ2</accession>
<name>A0A9P6DFQ2_9AGAM</name>
<dbReference type="EMBL" id="MU129509">
    <property type="protein sequence ID" value="KAF9502942.1"/>
    <property type="molecule type" value="Genomic_DNA"/>
</dbReference>
<keyword evidence="3" id="KW-1185">Reference proteome</keyword>
<dbReference type="Proteomes" id="UP000886523">
    <property type="component" value="Unassembled WGS sequence"/>
</dbReference>
<evidence type="ECO:0000256" key="1">
    <source>
        <dbReference type="SAM" id="Coils"/>
    </source>
</evidence>
<dbReference type="OrthoDB" id="3182339at2759"/>
<evidence type="ECO:0000313" key="2">
    <source>
        <dbReference type="EMBL" id="KAF9502942.1"/>
    </source>
</evidence>
<evidence type="ECO:0000313" key="3">
    <source>
        <dbReference type="Proteomes" id="UP000886523"/>
    </source>
</evidence>